<reference evidence="11 12" key="1">
    <citation type="submission" date="2020-02" db="EMBL/GenBank/DDBJ databases">
        <authorList>
            <person name="Kim M.K."/>
        </authorList>
    </citation>
    <scope>NUCLEOTIDE SEQUENCE [LARGE SCALE GENOMIC DNA]</scope>
    <source>
        <strain evidence="11 12">17J57-3</strain>
    </source>
</reference>
<evidence type="ECO:0000256" key="5">
    <source>
        <dbReference type="ARBA" id="ARBA00023015"/>
    </source>
</evidence>
<evidence type="ECO:0000256" key="4">
    <source>
        <dbReference type="ARBA" id="ARBA00022795"/>
    </source>
</evidence>
<keyword evidence="11" id="KW-0969">Cilium</keyword>
<feature type="compositionally biased region" description="Low complexity" evidence="9">
    <location>
        <begin position="28"/>
        <end position="55"/>
    </location>
</feature>
<dbReference type="NCBIfam" id="TIGR03824">
    <property type="entry name" value="FlgM_jcvi"/>
    <property type="match status" value="1"/>
</dbReference>
<evidence type="ECO:0000313" key="12">
    <source>
        <dbReference type="Proteomes" id="UP000482155"/>
    </source>
</evidence>
<dbReference type="GO" id="GO:0045892">
    <property type="term" value="P:negative regulation of DNA-templated transcription"/>
    <property type="evidence" value="ECO:0007669"/>
    <property type="project" value="InterPro"/>
</dbReference>
<keyword evidence="12" id="KW-1185">Reference proteome</keyword>
<keyword evidence="3" id="KW-0678">Repressor</keyword>
<proteinExistence type="inferred from homology"/>
<sequence length="103" mass="10614">MKLDPSLKKATGLGVGTSQARGSKETAKTAASTSTQAPATDSVHLSAQAQTLTQTGGTGAPFDTKKVEEIKAAIAEGRFTVDPEKVANGLLDTVSDLIQSRKK</sequence>
<feature type="region of interest" description="Disordered" evidence="9">
    <location>
        <begin position="1"/>
        <end position="63"/>
    </location>
</feature>
<comment type="caution">
    <text evidence="11">The sequence shown here is derived from an EMBL/GenBank/DDBJ whole genome shotgun (WGS) entry which is preliminary data.</text>
</comment>
<evidence type="ECO:0000313" key="11">
    <source>
        <dbReference type="EMBL" id="NEX62673.1"/>
    </source>
</evidence>
<dbReference type="EMBL" id="JAAIVB010000054">
    <property type="protein sequence ID" value="NEX62673.1"/>
    <property type="molecule type" value="Genomic_DNA"/>
</dbReference>
<keyword evidence="11" id="KW-0966">Cell projection</keyword>
<dbReference type="InterPro" id="IPR035890">
    <property type="entry name" value="Anti-sigma-28_factor_FlgM_sf"/>
</dbReference>
<evidence type="ECO:0000256" key="1">
    <source>
        <dbReference type="ARBA" id="ARBA00005322"/>
    </source>
</evidence>
<feature type="domain" description="Anti-sigma-28 factor FlgM C-terminal" evidence="10">
    <location>
        <begin position="41"/>
        <end position="92"/>
    </location>
</feature>
<comment type="function">
    <text evidence="7">Responsible for the coupling of flagellin expression to flagellar assembly by preventing expression of the flagellin genes when a component of the middle class of proteins is defective. It negatively regulates flagellar genes by inhibiting the activity of FliA by directly binding to FliA.</text>
</comment>
<evidence type="ECO:0000256" key="7">
    <source>
        <dbReference type="ARBA" id="ARBA00024739"/>
    </source>
</evidence>
<evidence type="ECO:0000256" key="3">
    <source>
        <dbReference type="ARBA" id="ARBA00022491"/>
    </source>
</evidence>
<protein>
    <recommendedName>
        <fullName evidence="2">Negative regulator of flagellin synthesis</fullName>
    </recommendedName>
    <alternativeName>
        <fullName evidence="8">Anti-sigma-28 factor</fullName>
    </alternativeName>
</protein>
<keyword evidence="5" id="KW-0805">Transcription regulation</keyword>
<evidence type="ECO:0000259" key="10">
    <source>
        <dbReference type="Pfam" id="PF04316"/>
    </source>
</evidence>
<dbReference type="Pfam" id="PF04316">
    <property type="entry name" value="FlgM"/>
    <property type="match status" value="1"/>
</dbReference>
<evidence type="ECO:0000256" key="2">
    <source>
        <dbReference type="ARBA" id="ARBA00017823"/>
    </source>
</evidence>
<evidence type="ECO:0000256" key="6">
    <source>
        <dbReference type="ARBA" id="ARBA00023163"/>
    </source>
</evidence>
<dbReference type="SUPFAM" id="SSF101498">
    <property type="entry name" value="Anti-sigma factor FlgM"/>
    <property type="match status" value="1"/>
</dbReference>
<name>A0A6B3SPJ9_9BURK</name>
<keyword evidence="11" id="KW-0282">Flagellum</keyword>
<keyword evidence="6" id="KW-0804">Transcription</keyword>
<evidence type="ECO:0000256" key="8">
    <source>
        <dbReference type="ARBA" id="ARBA00030117"/>
    </source>
</evidence>
<dbReference type="AlphaFoldDB" id="A0A6B3SPJ9"/>
<dbReference type="InterPro" id="IPR007412">
    <property type="entry name" value="FlgM"/>
</dbReference>
<evidence type="ECO:0000256" key="9">
    <source>
        <dbReference type="SAM" id="MobiDB-lite"/>
    </source>
</evidence>
<gene>
    <name evidence="11" type="primary">flgM</name>
    <name evidence="11" type="ORF">G3574_16420</name>
</gene>
<keyword evidence="4" id="KW-1005">Bacterial flagellum biogenesis</keyword>
<accession>A0A6B3SPJ9</accession>
<dbReference type="GO" id="GO:0044781">
    <property type="term" value="P:bacterial-type flagellum organization"/>
    <property type="evidence" value="ECO:0007669"/>
    <property type="project" value="UniProtKB-KW"/>
</dbReference>
<dbReference type="InterPro" id="IPR031316">
    <property type="entry name" value="FlgM_C"/>
</dbReference>
<dbReference type="Proteomes" id="UP000482155">
    <property type="component" value="Unassembled WGS sequence"/>
</dbReference>
<organism evidence="11 12">
    <name type="scientific">Noviherbaspirillum galbum</name>
    <dbReference type="NCBI Taxonomy" id="2709383"/>
    <lineage>
        <taxon>Bacteria</taxon>
        <taxon>Pseudomonadati</taxon>
        <taxon>Pseudomonadota</taxon>
        <taxon>Betaproteobacteria</taxon>
        <taxon>Burkholderiales</taxon>
        <taxon>Oxalobacteraceae</taxon>
        <taxon>Noviherbaspirillum</taxon>
    </lineage>
</organism>
<comment type="similarity">
    <text evidence="1">Belongs to the FlgM family.</text>
</comment>